<protein>
    <submittedName>
        <fullName evidence="3">Uncharacterized protein</fullName>
    </submittedName>
</protein>
<sequence>MEKYMLVLFVCLSLGSATIIIPQEFPSVSDLFLKFLPIIRKGTEQSRIGFGFAYGNHADFQTVLQFGPDRENNCPTCNTNRRRQINQKAQKKKKAVSKNVEEKGQKLKAIKEEIEQREN</sequence>
<keyword evidence="2" id="KW-0732">Signal</keyword>
<evidence type="ECO:0000313" key="3">
    <source>
        <dbReference type="EMBL" id="CAK1546410.1"/>
    </source>
</evidence>
<keyword evidence="4" id="KW-1185">Reference proteome</keyword>
<organism evidence="3 4">
    <name type="scientific">Leptosia nina</name>
    <dbReference type="NCBI Taxonomy" id="320188"/>
    <lineage>
        <taxon>Eukaryota</taxon>
        <taxon>Metazoa</taxon>
        <taxon>Ecdysozoa</taxon>
        <taxon>Arthropoda</taxon>
        <taxon>Hexapoda</taxon>
        <taxon>Insecta</taxon>
        <taxon>Pterygota</taxon>
        <taxon>Neoptera</taxon>
        <taxon>Endopterygota</taxon>
        <taxon>Lepidoptera</taxon>
        <taxon>Glossata</taxon>
        <taxon>Ditrysia</taxon>
        <taxon>Papilionoidea</taxon>
        <taxon>Pieridae</taxon>
        <taxon>Pierinae</taxon>
        <taxon>Leptosia</taxon>
    </lineage>
</organism>
<comment type="caution">
    <text evidence="3">The sequence shown here is derived from an EMBL/GenBank/DDBJ whole genome shotgun (WGS) entry which is preliminary data.</text>
</comment>
<feature type="compositionally biased region" description="Basic and acidic residues" evidence="1">
    <location>
        <begin position="99"/>
        <end position="119"/>
    </location>
</feature>
<feature type="chain" id="PRO_5043909127" evidence="2">
    <location>
        <begin position="18"/>
        <end position="119"/>
    </location>
</feature>
<proteinExistence type="predicted"/>
<feature type="region of interest" description="Disordered" evidence="1">
    <location>
        <begin position="74"/>
        <end position="119"/>
    </location>
</feature>
<evidence type="ECO:0000256" key="2">
    <source>
        <dbReference type="SAM" id="SignalP"/>
    </source>
</evidence>
<feature type="signal peptide" evidence="2">
    <location>
        <begin position="1"/>
        <end position="17"/>
    </location>
</feature>
<reference evidence="3 4" key="1">
    <citation type="submission" date="2023-11" db="EMBL/GenBank/DDBJ databases">
        <authorList>
            <person name="Okamura Y."/>
        </authorList>
    </citation>
    <scope>NUCLEOTIDE SEQUENCE [LARGE SCALE GENOMIC DNA]</scope>
</reference>
<name>A0AAV1JDA9_9NEOP</name>
<dbReference type="AlphaFoldDB" id="A0AAV1JDA9"/>
<accession>A0AAV1JDA9</accession>
<feature type="compositionally biased region" description="Basic residues" evidence="1">
    <location>
        <begin position="80"/>
        <end position="96"/>
    </location>
</feature>
<evidence type="ECO:0000313" key="4">
    <source>
        <dbReference type="Proteomes" id="UP001497472"/>
    </source>
</evidence>
<gene>
    <name evidence="3" type="ORF">LNINA_LOCUS5982</name>
</gene>
<evidence type="ECO:0000256" key="1">
    <source>
        <dbReference type="SAM" id="MobiDB-lite"/>
    </source>
</evidence>
<dbReference type="Proteomes" id="UP001497472">
    <property type="component" value="Unassembled WGS sequence"/>
</dbReference>
<dbReference type="EMBL" id="CAVLEF010000008">
    <property type="protein sequence ID" value="CAK1546410.1"/>
    <property type="molecule type" value="Genomic_DNA"/>
</dbReference>